<organism evidence="3 4">
    <name type="scientific">Phyllobacterium myrsinacearum</name>
    <dbReference type="NCBI Taxonomy" id="28101"/>
    <lineage>
        <taxon>Bacteria</taxon>
        <taxon>Pseudomonadati</taxon>
        <taxon>Pseudomonadota</taxon>
        <taxon>Alphaproteobacteria</taxon>
        <taxon>Hyphomicrobiales</taxon>
        <taxon>Phyllobacteriaceae</taxon>
        <taxon>Phyllobacterium</taxon>
    </lineage>
</organism>
<dbReference type="Gene3D" id="2.10.260.10">
    <property type="match status" value="1"/>
</dbReference>
<dbReference type="AlphaFoldDB" id="A0A2S9JC16"/>
<evidence type="ECO:0000259" key="2">
    <source>
        <dbReference type="PROSITE" id="PS51740"/>
    </source>
</evidence>
<accession>A0A2S9JC16</accession>
<dbReference type="OrthoDB" id="7190022at2"/>
<keyword evidence="4" id="KW-1185">Reference proteome</keyword>
<gene>
    <name evidence="3" type="ORF">C5750_20595</name>
</gene>
<comment type="caution">
    <text evidence="3">The sequence shown here is derived from an EMBL/GenBank/DDBJ whole genome shotgun (WGS) entry which is preliminary data.</text>
</comment>
<sequence length="84" mass="9126">MSILTVTAKGQVTLRKEVLQHLGVQPGDKIVTELLPNGKVEIHAAKRSGSIENFIGLLSRPDQKPLSVEEINEIIADGWAGLKK</sequence>
<dbReference type="Proteomes" id="UP000238563">
    <property type="component" value="Unassembled WGS sequence"/>
</dbReference>
<dbReference type="EMBL" id="PVBT01000007">
    <property type="protein sequence ID" value="PRD50370.1"/>
    <property type="molecule type" value="Genomic_DNA"/>
</dbReference>
<dbReference type="PROSITE" id="PS51740">
    <property type="entry name" value="SPOVT_ABRB"/>
    <property type="match status" value="1"/>
</dbReference>
<dbReference type="SMART" id="SM00966">
    <property type="entry name" value="SpoVT_AbrB"/>
    <property type="match status" value="1"/>
</dbReference>
<dbReference type="InterPro" id="IPR007159">
    <property type="entry name" value="SpoVT-AbrB_dom"/>
</dbReference>
<dbReference type="SUPFAM" id="SSF89447">
    <property type="entry name" value="AbrB/MazE/MraZ-like"/>
    <property type="match status" value="1"/>
</dbReference>
<dbReference type="RefSeq" id="WP_105736262.1">
    <property type="nucleotide sequence ID" value="NZ_PVBT01000007.1"/>
</dbReference>
<name>A0A2S9JC16_9HYPH</name>
<reference evidence="3 4" key="1">
    <citation type="submission" date="2018-02" db="EMBL/GenBank/DDBJ databases">
        <title>The draft genome of Phyllobacterium myrsinacearum DSM5892.</title>
        <authorList>
            <person name="Li L."/>
            <person name="Liu L."/>
            <person name="Zhang X."/>
            <person name="Wang T."/>
        </authorList>
    </citation>
    <scope>NUCLEOTIDE SEQUENCE [LARGE SCALE GENOMIC DNA]</scope>
    <source>
        <strain evidence="3 4">DSM 5892</strain>
    </source>
</reference>
<dbReference type="GO" id="GO:0003677">
    <property type="term" value="F:DNA binding"/>
    <property type="evidence" value="ECO:0007669"/>
    <property type="project" value="UniProtKB-UniRule"/>
</dbReference>
<protein>
    <submittedName>
        <fullName evidence="3">Transcriptional regulator</fullName>
    </submittedName>
</protein>
<feature type="domain" description="SpoVT-AbrB" evidence="2">
    <location>
        <begin position="1"/>
        <end position="47"/>
    </location>
</feature>
<evidence type="ECO:0000313" key="4">
    <source>
        <dbReference type="Proteomes" id="UP000238563"/>
    </source>
</evidence>
<dbReference type="InterPro" id="IPR037914">
    <property type="entry name" value="SpoVT-AbrB_sf"/>
</dbReference>
<evidence type="ECO:0000256" key="1">
    <source>
        <dbReference type="PROSITE-ProRule" id="PRU01076"/>
    </source>
</evidence>
<proteinExistence type="predicted"/>
<keyword evidence="1" id="KW-0238">DNA-binding</keyword>
<evidence type="ECO:0000313" key="3">
    <source>
        <dbReference type="EMBL" id="PRD50370.1"/>
    </source>
</evidence>